<dbReference type="PROSITE" id="PS51352">
    <property type="entry name" value="THIOREDOXIN_2"/>
    <property type="match status" value="1"/>
</dbReference>
<evidence type="ECO:0000256" key="10">
    <source>
        <dbReference type="ARBA" id="ARBA00038489"/>
    </source>
</evidence>
<dbReference type="InterPro" id="IPR013766">
    <property type="entry name" value="Thioredoxin_domain"/>
</dbReference>
<keyword evidence="5" id="KW-0049">Antioxidant</keyword>
<evidence type="ECO:0000259" key="14">
    <source>
        <dbReference type="PROSITE" id="PS51352"/>
    </source>
</evidence>
<evidence type="ECO:0000256" key="8">
    <source>
        <dbReference type="ARBA" id="ARBA00023284"/>
    </source>
</evidence>
<dbReference type="OrthoDB" id="9812811at2"/>
<dbReference type="InterPro" id="IPR000866">
    <property type="entry name" value="AhpC/TSA"/>
</dbReference>
<keyword evidence="6 15" id="KW-0560">Oxidoreductase</keyword>
<evidence type="ECO:0000256" key="11">
    <source>
        <dbReference type="ARBA" id="ARBA00042639"/>
    </source>
</evidence>
<dbReference type="PANTHER" id="PTHR42801:SF4">
    <property type="entry name" value="AHPC_TSA FAMILY PROTEIN"/>
    <property type="match status" value="1"/>
</dbReference>
<evidence type="ECO:0000256" key="2">
    <source>
        <dbReference type="ARBA" id="ARBA00011245"/>
    </source>
</evidence>
<comment type="function">
    <text evidence="1">Thiol-specific peroxidase that catalyzes the reduction of hydrogen peroxide and organic hydroperoxides to water and alcohols, respectively. Plays a role in cell protection against oxidative stress by detoxifying peroxides and as sensor of hydrogen peroxide-mediated signaling events.</text>
</comment>
<evidence type="ECO:0000313" key="16">
    <source>
        <dbReference type="Proteomes" id="UP000256373"/>
    </source>
</evidence>
<accession>A0A3D8YB94</accession>
<dbReference type="GO" id="GO:0034599">
    <property type="term" value="P:cellular response to oxidative stress"/>
    <property type="evidence" value="ECO:0007669"/>
    <property type="project" value="TreeGrafter"/>
</dbReference>
<evidence type="ECO:0000256" key="7">
    <source>
        <dbReference type="ARBA" id="ARBA00023157"/>
    </source>
</evidence>
<feature type="active site" description="Cysteine sulfenic acid (-SOH) intermediate; for peroxidase activity" evidence="13">
    <location>
        <position position="45"/>
    </location>
</feature>
<evidence type="ECO:0000256" key="4">
    <source>
        <dbReference type="ARBA" id="ARBA00022559"/>
    </source>
</evidence>
<dbReference type="PANTHER" id="PTHR42801">
    <property type="entry name" value="THIOREDOXIN-DEPENDENT PEROXIDE REDUCTASE"/>
    <property type="match status" value="1"/>
</dbReference>
<dbReference type="GO" id="GO:0008379">
    <property type="term" value="F:thioredoxin peroxidase activity"/>
    <property type="evidence" value="ECO:0007669"/>
    <property type="project" value="TreeGrafter"/>
</dbReference>
<evidence type="ECO:0000256" key="12">
    <source>
        <dbReference type="ARBA" id="ARBA00049091"/>
    </source>
</evidence>
<dbReference type="GO" id="GO:0045454">
    <property type="term" value="P:cell redox homeostasis"/>
    <property type="evidence" value="ECO:0007669"/>
    <property type="project" value="TreeGrafter"/>
</dbReference>
<dbReference type="CDD" id="cd03017">
    <property type="entry name" value="PRX_BCP"/>
    <property type="match status" value="1"/>
</dbReference>
<evidence type="ECO:0000256" key="9">
    <source>
        <dbReference type="ARBA" id="ARBA00032824"/>
    </source>
</evidence>
<dbReference type="InterPro" id="IPR036249">
    <property type="entry name" value="Thioredoxin-like_sf"/>
</dbReference>
<comment type="subunit">
    <text evidence="2">Monomer.</text>
</comment>
<comment type="similarity">
    <text evidence="10">Belongs to the peroxiredoxin family. BCP/PrxQ subfamily.</text>
</comment>
<keyword evidence="4 15" id="KW-0575">Peroxidase</keyword>
<proteinExistence type="inferred from homology"/>
<dbReference type="Gene3D" id="3.40.30.10">
    <property type="entry name" value="Glutaredoxin"/>
    <property type="match status" value="1"/>
</dbReference>
<sequence length="152" mass="16910">MTLQAGDAAPEFAAKDQNGAEVKLADFKGKKVILYFYPKDNTPGCTAQACNLRDNYEVLLSKGYIVLGVSVDDEKSHQKFIKKFDLPFPLLADTDHAIVESYGVWVEKSMYGRTFMGIARTTFVINENGVIEEIIGKVDTKNHTDQILGKTE</sequence>
<reference evidence="15 16" key="1">
    <citation type="submission" date="2018-07" db="EMBL/GenBank/DDBJ databases">
        <title>Dyadobacter roseus sp. nov., isolated from rose rhizosphere soil.</title>
        <authorList>
            <person name="Chen L."/>
        </authorList>
    </citation>
    <scope>NUCLEOTIDE SEQUENCE [LARGE SCALE GENOMIC DNA]</scope>
    <source>
        <strain evidence="15 16">RS19</strain>
    </source>
</reference>
<evidence type="ECO:0000256" key="13">
    <source>
        <dbReference type="PIRSR" id="PIRSR000239-1"/>
    </source>
</evidence>
<dbReference type="FunFam" id="3.40.30.10:FF:000007">
    <property type="entry name" value="Thioredoxin-dependent thiol peroxidase"/>
    <property type="match status" value="1"/>
</dbReference>
<evidence type="ECO:0000256" key="6">
    <source>
        <dbReference type="ARBA" id="ARBA00023002"/>
    </source>
</evidence>
<protein>
    <recommendedName>
        <fullName evidence="3">thioredoxin-dependent peroxiredoxin</fullName>
        <ecNumber evidence="3">1.11.1.24</ecNumber>
    </recommendedName>
    <alternativeName>
        <fullName evidence="9">Thioredoxin peroxidase</fullName>
    </alternativeName>
    <alternativeName>
        <fullName evidence="11">Thioredoxin-dependent peroxiredoxin Bcp</fullName>
    </alternativeName>
</protein>
<organism evidence="15 16">
    <name type="scientific">Dyadobacter luteus</name>
    <dbReference type="NCBI Taxonomy" id="2259619"/>
    <lineage>
        <taxon>Bacteria</taxon>
        <taxon>Pseudomonadati</taxon>
        <taxon>Bacteroidota</taxon>
        <taxon>Cytophagia</taxon>
        <taxon>Cytophagales</taxon>
        <taxon>Spirosomataceae</taxon>
        <taxon>Dyadobacter</taxon>
    </lineage>
</organism>
<evidence type="ECO:0000256" key="3">
    <source>
        <dbReference type="ARBA" id="ARBA00013017"/>
    </source>
</evidence>
<evidence type="ECO:0000256" key="1">
    <source>
        <dbReference type="ARBA" id="ARBA00003330"/>
    </source>
</evidence>
<keyword evidence="7" id="KW-1015">Disulfide bond</keyword>
<evidence type="ECO:0000313" key="15">
    <source>
        <dbReference type="EMBL" id="REA61268.1"/>
    </source>
</evidence>
<dbReference type="EC" id="1.11.1.24" evidence="3"/>
<dbReference type="PIRSF" id="PIRSF000239">
    <property type="entry name" value="AHPC"/>
    <property type="match status" value="1"/>
</dbReference>
<dbReference type="GO" id="GO:0005737">
    <property type="term" value="C:cytoplasm"/>
    <property type="evidence" value="ECO:0007669"/>
    <property type="project" value="TreeGrafter"/>
</dbReference>
<evidence type="ECO:0000256" key="5">
    <source>
        <dbReference type="ARBA" id="ARBA00022862"/>
    </source>
</evidence>
<name>A0A3D8YB94_9BACT</name>
<dbReference type="InterPro" id="IPR050924">
    <property type="entry name" value="Peroxiredoxin_BCP/PrxQ"/>
</dbReference>
<feature type="domain" description="Thioredoxin" evidence="14">
    <location>
        <begin position="3"/>
        <end position="152"/>
    </location>
</feature>
<comment type="catalytic activity">
    <reaction evidence="12">
        <text>a hydroperoxide + [thioredoxin]-dithiol = an alcohol + [thioredoxin]-disulfide + H2O</text>
        <dbReference type="Rhea" id="RHEA:62620"/>
        <dbReference type="Rhea" id="RHEA-COMP:10698"/>
        <dbReference type="Rhea" id="RHEA-COMP:10700"/>
        <dbReference type="ChEBI" id="CHEBI:15377"/>
        <dbReference type="ChEBI" id="CHEBI:29950"/>
        <dbReference type="ChEBI" id="CHEBI:30879"/>
        <dbReference type="ChEBI" id="CHEBI:35924"/>
        <dbReference type="ChEBI" id="CHEBI:50058"/>
        <dbReference type="EC" id="1.11.1.24"/>
    </reaction>
</comment>
<dbReference type="Pfam" id="PF00578">
    <property type="entry name" value="AhpC-TSA"/>
    <property type="match status" value="1"/>
</dbReference>
<dbReference type="RefSeq" id="WP_115831242.1">
    <property type="nucleotide sequence ID" value="NZ_QNUL01000008.1"/>
</dbReference>
<comment type="caution">
    <text evidence="15">The sequence shown here is derived from an EMBL/GenBank/DDBJ whole genome shotgun (WGS) entry which is preliminary data.</text>
</comment>
<dbReference type="EMBL" id="QNUL01000008">
    <property type="protein sequence ID" value="REA61268.1"/>
    <property type="molecule type" value="Genomic_DNA"/>
</dbReference>
<gene>
    <name evidence="15" type="ORF">DSL64_12515</name>
</gene>
<keyword evidence="16" id="KW-1185">Reference proteome</keyword>
<dbReference type="AlphaFoldDB" id="A0A3D8YB94"/>
<dbReference type="SUPFAM" id="SSF52833">
    <property type="entry name" value="Thioredoxin-like"/>
    <property type="match status" value="1"/>
</dbReference>
<dbReference type="Proteomes" id="UP000256373">
    <property type="component" value="Unassembled WGS sequence"/>
</dbReference>
<keyword evidence="8" id="KW-0676">Redox-active center</keyword>
<dbReference type="InterPro" id="IPR024706">
    <property type="entry name" value="Peroxiredoxin_AhpC-typ"/>
</dbReference>
<dbReference type="NCBIfam" id="NF006960">
    <property type="entry name" value="PRK09437.1"/>
    <property type="match status" value="1"/>
</dbReference>